<dbReference type="Proteomes" id="UP001500967">
    <property type="component" value="Unassembled WGS sequence"/>
</dbReference>
<dbReference type="RefSeq" id="WP_344649369.1">
    <property type="nucleotide sequence ID" value="NZ_BAAAGX010000010.1"/>
</dbReference>
<reference evidence="1 2" key="1">
    <citation type="journal article" date="2019" name="Int. J. Syst. Evol. Microbiol.">
        <title>The Global Catalogue of Microorganisms (GCM) 10K type strain sequencing project: providing services to taxonomists for standard genome sequencing and annotation.</title>
        <authorList>
            <consortium name="The Broad Institute Genomics Platform"/>
            <consortium name="The Broad Institute Genome Sequencing Center for Infectious Disease"/>
            <person name="Wu L."/>
            <person name="Ma J."/>
        </authorList>
    </citation>
    <scope>NUCLEOTIDE SEQUENCE [LARGE SCALE GENOMIC DNA]</scope>
    <source>
        <strain evidence="1 2">JCM 10425</strain>
    </source>
</reference>
<evidence type="ECO:0000313" key="1">
    <source>
        <dbReference type="EMBL" id="GAA0242172.1"/>
    </source>
</evidence>
<comment type="caution">
    <text evidence="1">The sequence shown here is derived from an EMBL/GenBank/DDBJ whole genome shotgun (WGS) entry which is preliminary data.</text>
</comment>
<evidence type="ECO:0000313" key="2">
    <source>
        <dbReference type="Proteomes" id="UP001500967"/>
    </source>
</evidence>
<protein>
    <submittedName>
        <fullName evidence="1">Uncharacterized protein</fullName>
    </submittedName>
</protein>
<keyword evidence="2" id="KW-1185">Reference proteome</keyword>
<accession>A0ABN0U8E6</accession>
<organism evidence="1 2">
    <name type="scientific">Cryptosporangium japonicum</name>
    <dbReference type="NCBI Taxonomy" id="80872"/>
    <lineage>
        <taxon>Bacteria</taxon>
        <taxon>Bacillati</taxon>
        <taxon>Actinomycetota</taxon>
        <taxon>Actinomycetes</taxon>
        <taxon>Cryptosporangiales</taxon>
        <taxon>Cryptosporangiaceae</taxon>
        <taxon>Cryptosporangium</taxon>
    </lineage>
</organism>
<name>A0ABN0U8E6_9ACTN</name>
<gene>
    <name evidence="1" type="ORF">GCM10009539_29470</name>
</gene>
<dbReference type="EMBL" id="BAAAGX010000010">
    <property type="protein sequence ID" value="GAA0242172.1"/>
    <property type="molecule type" value="Genomic_DNA"/>
</dbReference>
<sequence length="47" mass="5322">MAPIVIEEISVEDFNRIFAGSRSPEFDQYCHDCGGSGTYYTQLDDED</sequence>
<proteinExistence type="predicted"/>